<dbReference type="eggNOG" id="COG0483">
    <property type="taxonomic scope" value="Bacteria"/>
</dbReference>
<feature type="binding site" evidence="2">
    <location>
        <position position="205"/>
    </location>
    <ligand>
        <name>Mg(2+)</name>
        <dbReference type="ChEBI" id="CHEBI:18420"/>
        <label>1</label>
        <note>catalytic</note>
    </ligand>
</feature>
<evidence type="ECO:0000313" key="5">
    <source>
        <dbReference type="Proteomes" id="UP000029846"/>
    </source>
</evidence>
<dbReference type="Pfam" id="PF00459">
    <property type="entry name" value="Inositol_P"/>
    <property type="match status" value="1"/>
</dbReference>
<accession>A0A099EZG4</accession>
<dbReference type="Gene3D" id="3.40.190.80">
    <property type="match status" value="1"/>
</dbReference>
<evidence type="ECO:0000313" key="3">
    <source>
        <dbReference type="EMBL" id="KGJ03373.1"/>
    </source>
</evidence>
<feature type="binding site" evidence="2">
    <location>
        <position position="88"/>
    </location>
    <ligand>
        <name>Mg(2+)</name>
        <dbReference type="ChEBI" id="CHEBI:18420"/>
        <label>1</label>
        <note>catalytic</note>
    </ligand>
</feature>
<name>A0A099EZG4_9RHOB</name>
<reference evidence="4 6" key="3">
    <citation type="submission" date="2016-10" db="EMBL/GenBank/DDBJ databases">
        <authorList>
            <person name="de Groot N.N."/>
        </authorList>
    </citation>
    <scope>NUCLEOTIDE SEQUENCE [LARGE SCALE GENOMIC DNA]</scope>
    <source>
        <strain evidence="4 6">CGMCC 1.6117</strain>
    </source>
</reference>
<dbReference type="GO" id="GO:0008934">
    <property type="term" value="F:inositol monophosphate 1-phosphatase activity"/>
    <property type="evidence" value="ECO:0007669"/>
    <property type="project" value="TreeGrafter"/>
</dbReference>
<reference evidence="3 5" key="2">
    <citation type="submission" date="2014-10" db="EMBL/GenBank/DDBJ databases">
        <title>Paracoccus sanguinis sp. nov., isolated from clinical specimens of New York State patients.</title>
        <authorList>
            <person name="Mingle L.A."/>
            <person name="Cole J.A."/>
            <person name="Lapierre P."/>
            <person name="Musser K.A."/>
        </authorList>
    </citation>
    <scope>NUCLEOTIDE SEQUENCE [LARGE SCALE GENOMIC DNA]</scope>
    <source>
        <strain evidence="3 5">JCM 14014</strain>
    </source>
</reference>
<dbReference type="GO" id="GO:0006020">
    <property type="term" value="P:inositol metabolic process"/>
    <property type="evidence" value="ECO:0007669"/>
    <property type="project" value="TreeGrafter"/>
</dbReference>
<dbReference type="RefSeq" id="WP_036742545.1">
    <property type="nucleotide sequence ID" value="NZ_FOJO01000022.1"/>
</dbReference>
<dbReference type="Proteomes" id="UP000029846">
    <property type="component" value="Unassembled WGS sequence"/>
</dbReference>
<dbReference type="CDD" id="cd01638">
    <property type="entry name" value="CysQ"/>
    <property type="match status" value="1"/>
</dbReference>
<dbReference type="PANTHER" id="PTHR20854">
    <property type="entry name" value="INOSITOL MONOPHOSPHATASE"/>
    <property type="match status" value="1"/>
</dbReference>
<dbReference type="SUPFAM" id="SSF56655">
    <property type="entry name" value="Carbohydrate phosphatase"/>
    <property type="match status" value="1"/>
</dbReference>
<feature type="binding site" evidence="2">
    <location>
        <position position="87"/>
    </location>
    <ligand>
        <name>Mg(2+)</name>
        <dbReference type="ChEBI" id="CHEBI:18420"/>
        <label>1</label>
        <note>catalytic</note>
    </ligand>
</feature>
<dbReference type="Gene3D" id="3.30.540.10">
    <property type="entry name" value="Fructose-1,6-Bisphosphatase, subunit A, domain 1"/>
    <property type="match status" value="1"/>
</dbReference>
<dbReference type="PRINTS" id="PR00377">
    <property type="entry name" value="IMPHPHTASES"/>
</dbReference>
<evidence type="ECO:0000313" key="4">
    <source>
        <dbReference type="EMBL" id="SFA58925.1"/>
    </source>
</evidence>
<keyword evidence="5" id="KW-1185">Reference proteome</keyword>
<gene>
    <name evidence="3" type="ORF">IT41_14500</name>
    <name evidence="4" type="ORF">SAMN04487972_12240</name>
</gene>
<comment type="similarity">
    <text evidence="1">Belongs to the inositol monophosphatase superfamily.</text>
</comment>
<keyword evidence="2" id="KW-0479">Metal-binding</keyword>
<evidence type="ECO:0000256" key="1">
    <source>
        <dbReference type="ARBA" id="ARBA00009759"/>
    </source>
</evidence>
<dbReference type="EMBL" id="JRKN01000022">
    <property type="protein sequence ID" value="KGJ03373.1"/>
    <property type="molecule type" value="Genomic_DNA"/>
</dbReference>
<dbReference type="PANTHER" id="PTHR20854:SF4">
    <property type="entry name" value="INOSITOL-1-MONOPHOSPHATASE-RELATED"/>
    <property type="match status" value="1"/>
</dbReference>
<sequence length="273" mass="28709">MPADDLSLLQQAAHEAGEIALRHWRRDPQVWDKPGGAGPVTEADLAVNAHLETLLRGARPDYGWLSEESPDDPARLAAEYCFIIDPIDGTRAFIDGQPGFSSSLAIARGGRITAAVVHLPAQDLTYCAAETGPAALNGVAISASDHGFEDATVLTGKPGLDPAHWRGVAPPLLRKFRPSLAWRLCLVAEGRFDAALSVRPAWEWDIAAGSLIAERAGCRATELGGAPLRFNRPGARTDGLLVAGAALHGQMLAAMTPRKAAGAAQLDALPRGG</sequence>
<dbReference type="EMBL" id="FOJO01000022">
    <property type="protein sequence ID" value="SFA58925.1"/>
    <property type="molecule type" value="Genomic_DNA"/>
</dbReference>
<evidence type="ECO:0000256" key="2">
    <source>
        <dbReference type="PIRSR" id="PIRSR600760-2"/>
    </source>
</evidence>
<dbReference type="GO" id="GO:0007165">
    <property type="term" value="P:signal transduction"/>
    <property type="evidence" value="ECO:0007669"/>
    <property type="project" value="TreeGrafter"/>
</dbReference>
<dbReference type="Proteomes" id="UP000182312">
    <property type="component" value="Unassembled WGS sequence"/>
</dbReference>
<dbReference type="InterPro" id="IPR000760">
    <property type="entry name" value="Inositol_monophosphatase-like"/>
</dbReference>
<dbReference type="GO" id="GO:0046872">
    <property type="term" value="F:metal ion binding"/>
    <property type="evidence" value="ECO:0007669"/>
    <property type="project" value="UniProtKB-KW"/>
</dbReference>
<dbReference type="OrthoDB" id="9785695at2"/>
<reference evidence="3 5" key="1">
    <citation type="submission" date="2014-09" db="EMBL/GenBank/DDBJ databases">
        <authorList>
            <person name="McGinnis J.M."/>
            <person name="Wolfgang W.J."/>
        </authorList>
    </citation>
    <scope>NUCLEOTIDE SEQUENCE [LARGE SCALE GENOMIC DNA]</scope>
    <source>
        <strain evidence="3 5">JCM 14014</strain>
    </source>
</reference>
<feature type="binding site" evidence="2">
    <location>
        <position position="85"/>
    </location>
    <ligand>
        <name>Mg(2+)</name>
        <dbReference type="ChEBI" id="CHEBI:18420"/>
        <label>1</label>
        <note>catalytic</note>
    </ligand>
</feature>
<comment type="cofactor">
    <cofactor evidence="2">
        <name>Mg(2+)</name>
        <dbReference type="ChEBI" id="CHEBI:18420"/>
    </cofactor>
</comment>
<keyword evidence="2" id="KW-0460">Magnesium</keyword>
<evidence type="ECO:0000313" key="6">
    <source>
        <dbReference type="Proteomes" id="UP000182312"/>
    </source>
</evidence>
<dbReference type="AlphaFoldDB" id="A0A099EZG4"/>
<feature type="binding site" evidence="2">
    <location>
        <position position="67"/>
    </location>
    <ligand>
        <name>Mg(2+)</name>
        <dbReference type="ChEBI" id="CHEBI:18420"/>
        <label>1</label>
        <note>catalytic</note>
    </ligand>
</feature>
<proteinExistence type="inferred from homology"/>
<organism evidence="3 5">
    <name type="scientific">Paracoccus halophilus</name>
    <dbReference type="NCBI Taxonomy" id="376733"/>
    <lineage>
        <taxon>Bacteria</taxon>
        <taxon>Pseudomonadati</taxon>
        <taxon>Pseudomonadota</taxon>
        <taxon>Alphaproteobacteria</taxon>
        <taxon>Rhodobacterales</taxon>
        <taxon>Paracoccaceae</taxon>
        <taxon>Paracoccus</taxon>
    </lineage>
</organism>
<protein>
    <submittedName>
        <fullName evidence="3">Inositol monophosphatase</fullName>
    </submittedName>
    <submittedName>
        <fullName evidence="4">Myo-inositol-1(Or 4)-monophosphatase</fullName>
    </submittedName>
</protein>
<dbReference type="STRING" id="376733.SAMN04487972_12240"/>